<protein>
    <submittedName>
        <fullName evidence="2">Uncharacterized protein</fullName>
    </submittedName>
</protein>
<evidence type="ECO:0000313" key="2">
    <source>
        <dbReference type="EMBL" id="MUH36057.1"/>
    </source>
</evidence>
<feature type="transmembrane region" description="Helical" evidence="1">
    <location>
        <begin position="12"/>
        <end position="32"/>
    </location>
</feature>
<proteinExistence type="predicted"/>
<keyword evidence="1" id="KW-0812">Transmembrane</keyword>
<evidence type="ECO:0000313" key="3">
    <source>
        <dbReference type="Proteomes" id="UP000540519"/>
    </source>
</evidence>
<name>A0A7X2ZTD5_9FLAO</name>
<dbReference type="AlphaFoldDB" id="A0A7X2ZTD5"/>
<feature type="transmembrane region" description="Helical" evidence="1">
    <location>
        <begin position="44"/>
        <end position="60"/>
    </location>
</feature>
<comment type="caution">
    <text evidence="2">The sequence shown here is derived from an EMBL/GenBank/DDBJ whole genome shotgun (WGS) entry which is preliminary data.</text>
</comment>
<evidence type="ECO:0000256" key="1">
    <source>
        <dbReference type="SAM" id="Phobius"/>
    </source>
</evidence>
<organism evidence="2 3">
    <name type="scientific">Zobellia amurskyensis</name>
    <dbReference type="NCBI Taxonomy" id="248905"/>
    <lineage>
        <taxon>Bacteria</taxon>
        <taxon>Pseudomonadati</taxon>
        <taxon>Bacteroidota</taxon>
        <taxon>Flavobacteriia</taxon>
        <taxon>Flavobacteriales</taxon>
        <taxon>Flavobacteriaceae</taxon>
        <taxon>Zobellia</taxon>
    </lineage>
</organism>
<keyword evidence="3" id="KW-1185">Reference proteome</keyword>
<gene>
    <name evidence="2" type="ORF">D9O36_09405</name>
</gene>
<dbReference type="Proteomes" id="UP000540519">
    <property type="component" value="Unassembled WGS sequence"/>
</dbReference>
<keyword evidence="1" id="KW-0472">Membrane</keyword>
<dbReference type="EMBL" id="RCNR01000014">
    <property type="protein sequence ID" value="MUH36057.1"/>
    <property type="molecule type" value="Genomic_DNA"/>
</dbReference>
<sequence length="61" mass="6920">METKQQSKWYNSSTTVDILLFLLPPLGFYGLYKTKTIKSNTSKILYGVIAFVSMLTLLISL</sequence>
<accession>A0A7X2ZTD5</accession>
<dbReference type="RefSeq" id="WP_155599707.1">
    <property type="nucleotide sequence ID" value="NZ_RCNR01000014.1"/>
</dbReference>
<reference evidence="2 3" key="1">
    <citation type="journal article" date="2019" name="Mar. Drugs">
        <title>Comparative Genomics and CAZyme Genome Repertoires of Marine Zobellia amurskyensis KMM 3526(T) and Zobellia laminariae KMM 3676(T).</title>
        <authorList>
            <person name="Chernysheva N."/>
            <person name="Bystritskaya E."/>
            <person name="Stenkova A."/>
            <person name="Golovkin I."/>
            <person name="Nedashkovskaya O."/>
            <person name="Isaeva M."/>
        </authorList>
    </citation>
    <scope>NUCLEOTIDE SEQUENCE [LARGE SCALE GENOMIC DNA]</scope>
    <source>
        <strain evidence="2 3">KMM 3526</strain>
    </source>
</reference>
<keyword evidence="1" id="KW-1133">Transmembrane helix</keyword>